<dbReference type="Proteomes" id="UP000039865">
    <property type="component" value="Unassembled WGS sequence"/>
</dbReference>
<proteinExistence type="predicted"/>
<organism evidence="2 3">
    <name type="scientific">Stylonychia lemnae</name>
    <name type="common">Ciliate</name>
    <dbReference type="NCBI Taxonomy" id="5949"/>
    <lineage>
        <taxon>Eukaryota</taxon>
        <taxon>Sar</taxon>
        <taxon>Alveolata</taxon>
        <taxon>Ciliophora</taxon>
        <taxon>Intramacronucleata</taxon>
        <taxon>Spirotrichea</taxon>
        <taxon>Stichotrichia</taxon>
        <taxon>Sporadotrichida</taxon>
        <taxon>Oxytrichidae</taxon>
        <taxon>Stylonychinae</taxon>
        <taxon>Stylonychia</taxon>
    </lineage>
</organism>
<evidence type="ECO:0000313" key="3">
    <source>
        <dbReference type="Proteomes" id="UP000039865"/>
    </source>
</evidence>
<accession>A0A078A8M8</accession>
<gene>
    <name evidence="2" type="primary">Contig3528.g3766</name>
    <name evidence="2" type="ORF">STYLEM_6844</name>
</gene>
<dbReference type="PROSITE" id="PS51269">
    <property type="entry name" value="COMM"/>
    <property type="match status" value="1"/>
</dbReference>
<dbReference type="OrthoDB" id="76101at2759"/>
<dbReference type="InParanoid" id="A0A078A8M8"/>
<dbReference type="AlphaFoldDB" id="A0A078A8M8"/>
<feature type="domain" description="COMM" evidence="1">
    <location>
        <begin position="102"/>
        <end position="181"/>
    </location>
</feature>
<name>A0A078A8M8_STYLE</name>
<evidence type="ECO:0000313" key="2">
    <source>
        <dbReference type="EMBL" id="CDW77877.1"/>
    </source>
</evidence>
<sequence>MIDLLSGAVTVYHDTRYDKDQLEATISENLEQLRQKYKQSLKNLEVSIMDGKKRYEIQQLMKDSSGIQQGVQSVVVDYLEQILANKGDQKYSNLLKKVHYSQLINLDFKFASNYQSQCSTQLVTTADSMIMNNGKCFIHLKLDLLNEQNQREAVYTELTLEQFYQFFHELKRAHSLMEVVS</sequence>
<dbReference type="Pfam" id="PF07258">
    <property type="entry name" value="COMM_domain"/>
    <property type="match status" value="1"/>
</dbReference>
<dbReference type="EMBL" id="CCKQ01006558">
    <property type="protein sequence ID" value="CDW77877.1"/>
    <property type="molecule type" value="Genomic_DNA"/>
</dbReference>
<evidence type="ECO:0000259" key="1">
    <source>
        <dbReference type="PROSITE" id="PS51269"/>
    </source>
</evidence>
<reference evidence="2 3" key="1">
    <citation type="submission" date="2014-06" db="EMBL/GenBank/DDBJ databases">
        <authorList>
            <person name="Swart Estienne"/>
        </authorList>
    </citation>
    <scope>NUCLEOTIDE SEQUENCE [LARGE SCALE GENOMIC DNA]</scope>
    <source>
        <strain evidence="2 3">130c</strain>
    </source>
</reference>
<dbReference type="InterPro" id="IPR017920">
    <property type="entry name" value="COMM"/>
</dbReference>
<protein>
    <submittedName>
        <fullName evidence="2">Comm domain-containing protein 7</fullName>
    </submittedName>
</protein>
<keyword evidence="3" id="KW-1185">Reference proteome</keyword>